<reference evidence="2" key="2">
    <citation type="journal article" date="2015" name="Data Brief">
        <title>Shoot transcriptome of the giant reed, Arundo donax.</title>
        <authorList>
            <person name="Barrero R.A."/>
            <person name="Guerrero F.D."/>
            <person name="Moolhuijzen P."/>
            <person name="Goolsby J.A."/>
            <person name="Tidwell J."/>
            <person name="Bellgard S.E."/>
            <person name="Bellgard M.I."/>
        </authorList>
    </citation>
    <scope>NUCLEOTIDE SEQUENCE</scope>
    <source>
        <tissue evidence="2">Shoot tissue taken approximately 20 cm above the soil surface</tissue>
    </source>
</reference>
<sequence>MEHQLRCKFRGLYHFAPPNSLRKSTSSSSSTSSLSFLHGRHRQITCRC</sequence>
<proteinExistence type="predicted"/>
<accession>A0A0A9AUM0</accession>
<evidence type="ECO:0000256" key="1">
    <source>
        <dbReference type="SAM" id="MobiDB-lite"/>
    </source>
</evidence>
<feature type="region of interest" description="Disordered" evidence="1">
    <location>
        <begin position="17"/>
        <end position="48"/>
    </location>
</feature>
<protein>
    <submittedName>
        <fullName evidence="2">Uncharacterized protein</fullName>
    </submittedName>
</protein>
<reference evidence="2" key="1">
    <citation type="submission" date="2014-09" db="EMBL/GenBank/DDBJ databases">
        <authorList>
            <person name="Magalhaes I.L.F."/>
            <person name="Oliveira U."/>
            <person name="Santos F.R."/>
            <person name="Vidigal T.H.D.A."/>
            <person name="Brescovit A.D."/>
            <person name="Santos A.J."/>
        </authorList>
    </citation>
    <scope>NUCLEOTIDE SEQUENCE</scope>
    <source>
        <tissue evidence="2">Shoot tissue taken approximately 20 cm above the soil surface</tissue>
    </source>
</reference>
<name>A0A0A9AUM0_ARUDO</name>
<organism evidence="2">
    <name type="scientific">Arundo donax</name>
    <name type="common">Giant reed</name>
    <name type="synonym">Donax arundinaceus</name>
    <dbReference type="NCBI Taxonomy" id="35708"/>
    <lineage>
        <taxon>Eukaryota</taxon>
        <taxon>Viridiplantae</taxon>
        <taxon>Streptophyta</taxon>
        <taxon>Embryophyta</taxon>
        <taxon>Tracheophyta</taxon>
        <taxon>Spermatophyta</taxon>
        <taxon>Magnoliopsida</taxon>
        <taxon>Liliopsida</taxon>
        <taxon>Poales</taxon>
        <taxon>Poaceae</taxon>
        <taxon>PACMAD clade</taxon>
        <taxon>Arundinoideae</taxon>
        <taxon>Arundineae</taxon>
        <taxon>Arundo</taxon>
    </lineage>
</organism>
<evidence type="ECO:0000313" key="2">
    <source>
        <dbReference type="EMBL" id="JAD54831.1"/>
    </source>
</evidence>
<dbReference type="EMBL" id="GBRH01243064">
    <property type="protein sequence ID" value="JAD54831.1"/>
    <property type="molecule type" value="Transcribed_RNA"/>
</dbReference>
<feature type="compositionally biased region" description="Basic residues" evidence="1">
    <location>
        <begin position="38"/>
        <end position="48"/>
    </location>
</feature>
<dbReference type="AlphaFoldDB" id="A0A0A9AUM0"/>
<feature type="compositionally biased region" description="Low complexity" evidence="1">
    <location>
        <begin position="20"/>
        <end position="35"/>
    </location>
</feature>